<evidence type="ECO:0000256" key="5">
    <source>
        <dbReference type="ARBA" id="ARBA00022643"/>
    </source>
</evidence>
<dbReference type="SUPFAM" id="SSF51395">
    <property type="entry name" value="FMN-linked oxidoreductases"/>
    <property type="match status" value="1"/>
</dbReference>
<dbReference type="Pfam" id="PF00724">
    <property type="entry name" value="Oxidored_FMN"/>
    <property type="match status" value="1"/>
</dbReference>
<protein>
    <submittedName>
        <fullName evidence="12">NADH oxidase</fullName>
    </submittedName>
</protein>
<dbReference type="AlphaFoldDB" id="A0A291T899"/>
<keyword evidence="9" id="KW-0411">Iron-sulfur</keyword>
<keyword evidence="7" id="KW-0560">Oxidoreductase</keyword>
<dbReference type="InterPro" id="IPR054629">
    <property type="entry name" value="BilR_N"/>
</dbReference>
<evidence type="ECO:0000256" key="8">
    <source>
        <dbReference type="ARBA" id="ARBA00023004"/>
    </source>
</evidence>
<dbReference type="NCBIfam" id="NF045592">
    <property type="entry name" value="bili_reduct_N"/>
    <property type="match status" value="1"/>
</dbReference>
<dbReference type="RefSeq" id="WP_098922729.1">
    <property type="nucleotide sequence ID" value="NZ_CP023819.1"/>
</dbReference>
<evidence type="ECO:0000256" key="4">
    <source>
        <dbReference type="ARBA" id="ARBA00022630"/>
    </source>
</evidence>
<dbReference type="SUPFAM" id="SSF51905">
    <property type="entry name" value="FAD/NAD(P)-binding domain"/>
    <property type="match status" value="1"/>
</dbReference>
<sequence>MENMILQPIVVGGQTFKNRIMFPPLTTGYEKNGMISEQDMGFYTRLAKGGVGYIVLGDVAPINSFSPTPKLFDDSQIPAFKELADNVHAYGTKLGIQIFHPEYDVDAINSLFMQKKFDEMRQRLHHDMMFFTDEASEEMLMSIIDKMCACAVRAQKAGVDVIQIHGDRLNGCLCSTRMNHRTDKFGGSLENRVRFARMLTRAIRKAVPGMIIDYKLSIVTPQRGKGGIDEADAVQFAQWLVEDGVDMFHVAQANHTGNMADTIPPMGVQPYGFFVRIAGDIKKAVNVPVSAVGRIVDAEMAERVIESGMADMVAVGRPLLADPDWGAKIAAGKACDIRRCISCNKGCTDAIQNRQFLSCVLNAENGYENSRSIQPAAQKKKVAVLGGGPAGLEAARVAALRGHDVTLFEKTTSLGGQLNIACVPPRKEEMRRAAQDLIHAVCNAGVHLCMGQTRTAEQLQDAGFEAVINAVGAHSAAPRIPGIDGVNVADAWKVLAGEQQVYGTVAVIGGGMVGCETAEYLAARGCKVSVIEMMDKIAAGESTTILPTLLENYKTYGVEQYPGHKVKEFRMDAVVCENKDGAEVTIPCDYIVLAMGARSNEFDAAALEAANIPVYSIGDAAGKAADISNAIRTGYDTACQL</sequence>
<keyword evidence="6" id="KW-0479">Metal-binding</keyword>
<evidence type="ECO:0000256" key="6">
    <source>
        <dbReference type="ARBA" id="ARBA00022723"/>
    </source>
</evidence>
<dbReference type="GO" id="GO:0051536">
    <property type="term" value="F:iron-sulfur cluster binding"/>
    <property type="evidence" value="ECO:0007669"/>
    <property type="project" value="UniProtKB-KW"/>
</dbReference>
<dbReference type="GO" id="GO:0046872">
    <property type="term" value="F:metal ion binding"/>
    <property type="evidence" value="ECO:0007669"/>
    <property type="project" value="UniProtKB-KW"/>
</dbReference>
<dbReference type="InterPro" id="IPR051793">
    <property type="entry name" value="NADH:flavin_oxidoreductase"/>
</dbReference>
<dbReference type="PANTHER" id="PTHR42917">
    <property type="entry name" value="2,4-DIENOYL-COA REDUCTASE"/>
    <property type="match status" value="1"/>
</dbReference>
<evidence type="ECO:0000256" key="3">
    <source>
        <dbReference type="ARBA" id="ARBA00011048"/>
    </source>
</evidence>
<gene>
    <name evidence="12" type="ORF">CRH10_02745</name>
</gene>
<dbReference type="Gene3D" id="3.20.20.70">
    <property type="entry name" value="Aldolase class I"/>
    <property type="match status" value="1"/>
</dbReference>
<dbReference type="PANTHER" id="PTHR42917:SF2">
    <property type="entry name" value="2,4-DIENOYL-COA REDUCTASE [(2E)-ENOYL-COA-PRODUCING]"/>
    <property type="match status" value="1"/>
</dbReference>
<dbReference type="Gene3D" id="3.40.50.720">
    <property type="entry name" value="NAD(P)-binding Rossmann-like Domain"/>
    <property type="match status" value="1"/>
</dbReference>
<evidence type="ECO:0000313" key="12">
    <source>
        <dbReference type="EMBL" id="ATL89300.1"/>
    </source>
</evidence>
<evidence type="ECO:0000256" key="2">
    <source>
        <dbReference type="ARBA" id="ARBA00001966"/>
    </source>
</evidence>
<dbReference type="InterPro" id="IPR001155">
    <property type="entry name" value="OxRdtase_FMN_N"/>
</dbReference>
<organism evidence="12 13">
    <name type="scientific">Faecalibacterium prausnitzii</name>
    <dbReference type="NCBI Taxonomy" id="853"/>
    <lineage>
        <taxon>Bacteria</taxon>
        <taxon>Bacillati</taxon>
        <taxon>Bacillota</taxon>
        <taxon>Clostridia</taxon>
        <taxon>Eubacteriales</taxon>
        <taxon>Oscillospiraceae</taxon>
        <taxon>Faecalibacterium</taxon>
    </lineage>
</organism>
<comment type="cofactor">
    <cofactor evidence="1">
        <name>FMN</name>
        <dbReference type="ChEBI" id="CHEBI:58210"/>
    </cofactor>
</comment>
<evidence type="ECO:0000259" key="11">
    <source>
        <dbReference type="Pfam" id="PF07992"/>
    </source>
</evidence>
<dbReference type="InterPro" id="IPR013785">
    <property type="entry name" value="Aldolase_TIM"/>
</dbReference>
<evidence type="ECO:0000259" key="10">
    <source>
        <dbReference type="Pfam" id="PF00724"/>
    </source>
</evidence>
<keyword evidence="5" id="KW-0288">FMN</keyword>
<evidence type="ECO:0000313" key="13">
    <source>
        <dbReference type="Proteomes" id="UP000223709"/>
    </source>
</evidence>
<keyword evidence="8" id="KW-0408">Iron</keyword>
<proteinExistence type="inferred from homology"/>
<comment type="cofactor">
    <cofactor evidence="2">
        <name>[4Fe-4S] cluster</name>
        <dbReference type="ChEBI" id="CHEBI:49883"/>
    </cofactor>
</comment>
<evidence type="ECO:0000256" key="1">
    <source>
        <dbReference type="ARBA" id="ARBA00001917"/>
    </source>
</evidence>
<dbReference type="GO" id="GO:0010181">
    <property type="term" value="F:FMN binding"/>
    <property type="evidence" value="ECO:0007669"/>
    <property type="project" value="InterPro"/>
</dbReference>
<dbReference type="GO" id="GO:0016491">
    <property type="term" value="F:oxidoreductase activity"/>
    <property type="evidence" value="ECO:0007669"/>
    <property type="project" value="UniProtKB-KW"/>
</dbReference>
<comment type="similarity">
    <text evidence="3">In the N-terminal section; belongs to the NADH:flavin oxidoreductase/NADH oxidase family.</text>
</comment>
<dbReference type="PRINTS" id="PR00368">
    <property type="entry name" value="FADPNR"/>
</dbReference>
<dbReference type="EMBL" id="CP023819">
    <property type="protein sequence ID" value="ATL89300.1"/>
    <property type="molecule type" value="Genomic_DNA"/>
</dbReference>
<feature type="domain" description="NADH:flavin oxidoreductase/NADH oxidase N-terminal" evidence="10">
    <location>
        <begin position="6"/>
        <end position="333"/>
    </location>
</feature>
<dbReference type="PRINTS" id="PR00469">
    <property type="entry name" value="PNDRDTASEII"/>
</dbReference>
<dbReference type="InterPro" id="IPR023753">
    <property type="entry name" value="FAD/NAD-binding_dom"/>
</dbReference>
<keyword evidence="4" id="KW-0285">Flavoprotein</keyword>
<dbReference type="Proteomes" id="UP000223709">
    <property type="component" value="Chromosome"/>
</dbReference>
<dbReference type="Gene3D" id="3.50.50.60">
    <property type="entry name" value="FAD/NAD(P)-binding domain"/>
    <property type="match status" value="1"/>
</dbReference>
<evidence type="ECO:0000256" key="7">
    <source>
        <dbReference type="ARBA" id="ARBA00023002"/>
    </source>
</evidence>
<evidence type="ECO:0000256" key="9">
    <source>
        <dbReference type="ARBA" id="ARBA00023014"/>
    </source>
</evidence>
<reference evidence="12 13" key="1">
    <citation type="submission" date="2017-10" db="EMBL/GenBank/DDBJ databases">
        <title>Complete Genome Sequence of Faecalibacterium prausnitzii isolated from the gut of healthy adult Indian.</title>
        <authorList>
            <person name="Bag S."/>
            <person name="Ghosh T.S."/>
            <person name="Das B."/>
        </authorList>
    </citation>
    <scope>NUCLEOTIDE SEQUENCE [LARGE SCALE GENOMIC DNA]</scope>
    <source>
        <strain evidence="12 13">Indica</strain>
    </source>
</reference>
<name>A0A291T899_9FIRM</name>
<dbReference type="InterPro" id="IPR036188">
    <property type="entry name" value="FAD/NAD-bd_sf"/>
</dbReference>
<dbReference type="CDD" id="cd02803">
    <property type="entry name" value="OYE_like_FMN_family"/>
    <property type="match status" value="1"/>
</dbReference>
<dbReference type="Pfam" id="PF07992">
    <property type="entry name" value="Pyr_redox_2"/>
    <property type="match status" value="1"/>
</dbReference>
<feature type="domain" description="FAD/NAD(P)-binding" evidence="11">
    <location>
        <begin position="380"/>
        <end position="611"/>
    </location>
</feature>
<dbReference type="NCBIfam" id="NF045599">
    <property type="entry name" value="bili_reduct_long"/>
    <property type="match status" value="1"/>
</dbReference>
<accession>A0A291T899</accession>